<evidence type="ECO:0000256" key="7">
    <source>
        <dbReference type="SAM" id="MobiDB-lite"/>
    </source>
</evidence>
<evidence type="ECO:0000256" key="8">
    <source>
        <dbReference type="SAM" id="Phobius"/>
    </source>
</evidence>
<dbReference type="PANTHER" id="PTHR22726:SF1">
    <property type="entry name" value="METALLOENDOPEPTIDASE OMA1, MITOCHONDRIAL"/>
    <property type="match status" value="1"/>
</dbReference>
<dbReference type="Pfam" id="PF23368">
    <property type="entry name" value="DUF7092"/>
    <property type="match status" value="1"/>
</dbReference>
<feature type="domain" description="Peptidase M48" evidence="9">
    <location>
        <begin position="197"/>
        <end position="351"/>
    </location>
</feature>
<evidence type="ECO:0000313" key="11">
    <source>
        <dbReference type="EMBL" id="GAA3962739.1"/>
    </source>
</evidence>
<dbReference type="Proteomes" id="UP001501337">
    <property type="component" value="Unassembled WGS sequence"/>
</dbReference>
<comment type="caution">
    <text evidence="11">The sequence shown here is derived from an EMBL/GenBank/DDBJ whole genome shotgun (WGS) entry which is preliminary data.</text>
</comment>
<keyword evidence="1 6" id="KW-0645">Protease</keyword>
<accession>A0ABP7PC20</accession>
<organism evidence="11 12">
    <name type="scientific">Allohahella marinimesophila</name>
    <dbReference type="NCBI Taxonomy" id="1054972"/>
    <lineage>
        <taxon>Bacteria</taxon>
        <taxon>Pseudomonadati</taxon>
        <taxon>Pseudomonadota</taxon>
        <taxon>Gammaproteobacteria</taxon>
        <taxon>Oceanospirillales</taxon>
        <taxon>Hahellaceae</taxon>
        <taxon>Allohahella</taxon>
    </lineage>
</organism>
<protein>
    <submittedName>
        <fullName evidence="11">M48 family metallopeptidase</fullName>
    </submittedName>
</protein>
<reference evidence="12" key="1">
    <citation type="journal article" date="2019" name="Int. J. Syst. Evol. Microbiol.">
        <title>The Global Catalogue of Microorganisms (GCM) 10K type strain sequencing project: providing services to taxonomists for standard genome sequencing and annotation.</title>
        <authorList>
            <consortium name="The Broad Institute Genomics Platform"/>
            <consortium name="The Broad Institute Genome Sequencing Center for Infectious Disease"/>
            <person name="Wu L."/>
            <person name="Ma J."/>
        </authorList>
    </citation>
    <scope>NUCLEOTIDE SEQUENCE [LARGE SCALE GENOMIC DNA]</scope>
    <source>
        <strain evidence="12">JCM 17555</strain>
    </source>
</reference>
<keyword evidence="5 6" id="KW-0482">Metalloprotease</keyword>
<feature type="domain" description="DUF7092" evidence="10">
    <location>
        <begin position="8"/>
        <end position="81"/>
    </location>
</feature>
<evidence type="ECO:0000313" key="12">
    <source>
        <dbReference type="Proteomes" id="UP001501337"/>
    </source>
</evidence>
<dbReference type="CDD" id="cd07332">
    <property type="entry name" value="M48C_Oma1_like"/>
    <property type="match status" value="1"/>
</dbReference>
<evidence type="ECO:0000256" key="6">
    <source>
        <dbReference type="RuleBase" id="RU003983"/>
    </source>
</evidence>
<evidence type="ECO:0000256" key="3">
    <source>
        <dbReference type="ARBA" id="ARBA00022801"/>
    </source>
</evidence>
<proteinExistence type="inferred from homology"/>
<dbReference type="EMBL" id="BAABBO010000009">
    <property type="protein sequence ID" value="GAA3962739.1"/>
    <property type="molecule type" value="Genomic_DNA"/>
</dbReference>
<sequence>MRQSAARLTGAYSDGQSSQSLSAVLLVDATGARLDTGERQIIFALEDLAAESRIGNTPRVIRLNGSGRFVTRDHDQLDGLVTSGVVMGENKGWIHRLESHWHTVLLSIFGLILGASAAFVWGIPAVAKVAAMALPHDTTAAVSRLSLDAVEQILGGDSALDAERQDELRARFLESADTHAPGLPVQVEFRDGGLLGANALALPDGTIIFTDELVALAENDNELAGVFAHELGHVVHRHSLRQIIQGSIISIAAAVYFGDATAGASILAAAPVWLADMAYSRDLELEADDYAYEVMTSEGLAPHHFSSMLERLTAAHYNEVETETEKESGERKDYFSSHPATSERIARFEARERQK</sequence>
<evidence type="ECO:0000256" key="1">
    <source>
        <dbReference type="ARBA" id="ARBA00022670"/>
    </source>
</evidence>
<dbReference type="PANTHER" id="PTHR22726">
    <property type="entry name" value="METALLOENDOPEPTIDASE OMA1"/>
    <property type="match status" value="1"/>
</dbReference>
<name>A0ABP7PC20_9GAMM</name>
<dbReference type="RefSeq" id="WP_344806007.1">
    <property type="nucleotide sequence ID" value="NZ_BAABBO010000009.1"/>
</dbReference>
<dbReference type="InterPro" id="IPR001915">
    <property type="entry name" value="Peptidase_M48"/>
</dbReference>
<keyword evidence="8" id="KW-0472">Membrane</keyword>
<feature type="transmembrane region" description="Helical" evidence="8">
    <location>
        <begin position="104"/>
        <end position="123"/>
    </location>
</feature>
<evidence type="ECO:0000259" key="10">
    <source>
        <dbReference type="Pfam" id="PF23368"/>
    </source>
</evidence>
<keyword evidence="4 6" id="KW-0862">Zinc</keyword>
<gene>
    <name evidence="11" type="ORF">GCM10022278_20830</name>
</gene>
<evidence type="ECO:0000256" key="2">
    <source>
        <dbReference type="ARBA" id="ARBA00022723"/>
    </source>
</evidence>
<feature type="region of interest" description="Disordered" evidence="7">
    <location>
        <begin position="320"/>
        <end position="355"/>
    </location>
</feature>
<keyword evidence="8" id="KW-1133">Transmembrane helix</keyword>
<dbReference type="Pfam" id="PF01435">
    <property type="entry name" value="Peptidase_M48"/>
    <property type="match status" value="1"/>
</dbReference>
<dbReference type="InterPro" id="IPR055518">
    <property type="entry name" value="DUF7092"/>
</dbReference>
<dbReference type="InterPro" id="IPR051156">
    <property type="entry name" value="Mito/Outer_Membr_Metalloprot"/>
</dbReference>
<comment type="cofactor">
    <cofactor evidence="6">
        <name>Zn(2+)</name>
        <dbReference type="ChEBI" id="CHEBI:29105"/>
    </cofactor>
    <text evidence="6">Binds 1 zinc ion per subunit.</text>
</comment>
<keyword evidence="2" id="KW-0479">Metal-binding</keyword>
<feature type="compositionally biased region" description="Basic and acidic residues" evidence="7">
    <location>
        <begin position="323"/>
        <end position="335"/>
    </location>
</feature>
<keyword evidence="3 6" id="KW-0378">Hydrolase</keyword>
<evidence type="ECO:0000259" key="9">
    <source>
        <dbReference type="Pfam" id="PF01435"/>
    </source>
</evidence>
<evidence type="ECO:0000256" key="4">
    <source>
        <dbReference type="ARBA" id="ARBA00022833"/>
    </source>
</evidence>
<feature type="compositionally biased region" description="Basic and acidic residues" evidence="7">
    <location>
        <begin position="344"/>
        <end position="355"/>
    </location>
</feature>
<keyword evidence="12" id="KW-1185">Reference proteome</keyword>
<keyword evidence="8" id="KW-0812">Transmembrane</keyword>
<evidence type="ECO:0000256" key="5">
    <source>
        <dbReference type="ARBA" id="ARBA00023049"/>
    </source>
</evidence>
<dbReference type="Gene3D" id="3.30.2010.10">
    <property type="entry name" value="Metalloproteases ('zincins'), catalytic domain"/>
    <property type="match status" value="1"/>
</dbReference>
<comment type="similarity">
    <text evidence="6">Belongs to the peptidase M48 family.</text>
</comment>